<evidence type="ECO:0000259" key="1">
    <source>
        <dbReference type="PROSITE" id="PS51186"/>
    </source>
</evidence>
<dbReference type="Pfam" id="PF00583">
    <property type="entry name" value="Acetyltransf_1"/>
    <property type="match status" value="1"/>
</dbReference>
<dbReference type="OrthoDB" id="9802340at2"/>
<comment type="caution">
    <text evidence="2">The sequence shown here is derived from an EMBL/GenBank/DDBJ whole genome shotgun (WGS) entry which is preliminary data.</text>
</comment>
<name>A0A1E5G3N8_9FIRM</name>
<dbReference type="SUPFAM" id="SSF55729">
    <property type="entry name" value="Acyl-CoA N-acyltransferases (Nat)"/>
    <property type="match status" value="1"/>
</dbReference>
<evidence type="ECO:0000313" key="3">
    <source>
        <dbReference type="Proteomes" id="UP000094296"/>
    </source>
</evidence>
<dbReference type="PANTHER" id="PTHR43138:SF1">
    <property type="entry name" value="N-ACETYLTRANSFERASE ACA1"/>
    <property type="match status" value="1"/>
</dbReference>
<dbReference type="Gene3D" id="3.40.630.30">
    <property type="match status" value="1"/>
</dbReference>
<keyword evidence="3" id="KW-1185">Reference proteome</keyword>
<dbReference type="Proteomes" id="UP000094296">
    <property type="component" value="Unassembled WGS sequence"/>
</dbReference>
<dbReference type="GO" id="GO:0016747">
    <property type="term" value="F:acyltransferase activity, transferring groups other than amino-acyl groups"/>
    <property type="evidence" value="ECO:0007669"/>
    <property type="project" value="InterPro"/>
</dbReference>
<gene>
    <name evidence="2" type="ORF">BHF68_14700</name>
</gene>
<organism evidence="2 3">
    <name type="scientific">Desulfuribacillus alkaliarsenatis</name>
    <dbReference type="NCBI Taxonomy" id="766136"/>
    <lineage>
        <taxon>Bacteria</taxon>
        <taxon>Bacillati</taxon>
        <taxon>Bacillota</taxon>
        <taxon>Desulfuribacillia</taxon>
        <taxon>Desulfuribacillales</taxon>
        <taxon>Desulfuribacillaceae</taxon>
        <taxon>Desulfuribacillus</taxon>
    </lineage>
</organism>
<dbReference type="InterPro" id="IPR052742">
    <property type="entry name" value="Mito_N-acetyltransferase"/>
</dbReference>
<dbReference type="PANTHER" id="PTHR43138">
    <property type="entry name" value="ACETYLTRANSFERASE, GNAT FAMILY"/>
    <property type="match status" value="1"/>
</dbReference>
<dbReference type="EMBL" id="MIJE01000009">
    <property type="protein sequence ID" value="OEF97609.1"/>
    <property type="molecule type" value="Genomic_DNA"/>
</dbReference>
<feature type="domain" description="N-acetyltransferase" evidence="1">
    <location>
        <begin position="1"/>
        <end position="161"/>
    </location>
</feature>
<keyword evidence="2" id="KW-0808">Transferase</keyword>
<dbReference type="AlphaFoldDB" id="A0A1E5G3N8"/>
<evidence type="ECO:0000313" key="2">
    <source>
        <dbReference type="EMBL" id="OEF97609.1"/>
    </source>
</evidence>
<proteinExistence type="predicted"/>
<protein>
    <submittedName>
        <fullName evidence="2">GNAT family N-acetyltransferase</fullName>
    </submittedName>
</protein>
<dbReference type="InterPro" id="IPR016181">
    <property type="entry name" value="Acyl_CoA_acyltransferase"/>
</dbReference>
<dbReference type="CDD" id="cd04301">
    <property type="entry name" value="NAT_SF"/>
    <property type="match status" value="1"/>
</dbReference>
<dbReference type="InterPro" id="IPR000182">
    <property type="entry name" value="GNAT_dom"/>
</dbReference>
<sequence>MQIREAKSKDFPQIWQLLEPVFKKGDSYPHPPDMTKEDAFHAWMEIPTATYIVIKNKEIIGTYYIKTNQIGLGSHVCNCGYVVGEAARGYGLGRIMCEHSKRQAKKLGYKAMQYNLVVSTNEVAVHLWKSCGFELIGTLPKAFNHLEKGFVDAHVMYLWLD</sequence>
<dbReference type="PROSITE" id="PS51186">
    <property type="entry name" value="GNAT"/>
    <property type="match status" value="1"/>
</dbReference>
<dbReference type="STRING" id="766136.BHF68_14700"/>
<accession>A0A1E5G3N8</accession>
<reference evidence="2 3" key="1">
    <citation type="submission" date="2016-09" db="EMBL/GenBank/DDBJ databases">
        <title>Draft genome sequence for the type strain of Desulfuribacillus alkaliarsenatis AHT28, an obligately anaerobic, sulfidogenic bacterium isolated from Russian soda lake sediments.</title>
        <authorList>
            <person name="Abin C.A."/>
            <person name="Hollibaugh J.T."/>
        </authorList>
    </citation>
    <scope>NUCLEOTIDE SEQUENCE [LARGE SCALE GENOMIC DNA]</scope>
    <source>
        <strain evidence="2 3">AHT28</strain>
    </source>
</reference>